<sequence>RGCDATRFGDTGSRRPPPMVCMQTPTARGRRTCSRKKSPGSADGWQSDLFHVRMVTPMQIALTRLKARYWHWVSSVSWPAIALSNIRNEIHIYEYKSMNTITYILIDTLVKLIK</sequence>
<gene>
    <name evidence="2" type="ORF">ALC60_01540</name>
</gene>
<accession>A0A151XGV9</accession>
<proteinExistence type="predicted"/>
<keyword evidence="3" id="KW-1185">Reference proteome</keyword>
<dbReference type="AlphaFoldDB" id="A0A151XGV9"/>
<evidence type="ECO:0000313" key="2">
    <source>
        <dbReference type="EMBL" id="KYQ59555.1"/>
    </source>
</evidence>
<name>A0A151XGV9_9HYME</name>
<evidence type="ECO:0000313" key="3">
    <source>
        <dbReference type="Proteomes" id="UP000075809"/>
    </source>
</evidence>
<feature type="non-terminal residue" evidence="2">
    <location>
        <position position="1"/>
    </location>
</feature>
<reference evidence="2 3" key="1">
    <citation type="submission" date="2015-09" db="EMBL/GenBank/DDBJ databases">
        <title>Trachymyrmex zeteki WGS genome.</title>
        <authorList>
            <person name="Nygaard S."/>
            <person name="Hu H."/>
            <person name="Boomsma J."/>
            <person name="Zhang G."/>
        </authorList>
    </citation>
    <scope>NUCLEOTIDE SEQUENCE [LARGE SCALE GENOMIC DNA]</scope>
    <source>
        <strain evidence="2">Tzet28-1</strain>
        <tissue evidence="2">Whole body</tissue>
    </source>
</reference>
<organism evidence="2 3">
    <name type="scientific">Mycetomoellerius zeteki</name>
    <dbReference type="NCBI Taxonomy" id="64791"/>
    <lineage>
        <taxon>Eukaryota</taxon>
        <taxon>Metazoa</taxon>
        <taxon>Ecdysozoa</taxon>
        <taxon>Arthropoda</taxon>
        <taxon>Hexapoda</taxon>
        <taxon>Insecta</taxon>
        <taxon>Pterygota</taxon>
        <taxon>Neoptera</taxon>
        <taxon>Endopterygota</taxon>
        <taxon>Hymenoptera</taxon>
        <taxon>Apocrita</taxon>
        <taxon>Aculeata</taxon>
        <taxon>Formicoidea</taxon>
        <taxon>Formicidae</taxon>
        <taxon>Myrmicinae</taxon>
        <taxon>Mycetomoellerius</taxon>
    </lineage>
</organism>
<feature type="compositionally biased region" description="Basic residues" evidence="1">
    <location>
        <begin position="28"/>
        <end position="38"/>
    </location>
</feature>
<protein>
    <submittedName>
        <fullName evidence="2">Uncharacterized protein</fullName>
    </submittedName>
</protein>
<feature type="region of interest" description="Disordered" evidence="1">
    <location>
        <begin position="1"/>
        <end position="43"/>
    </location>
</feature>
<dbReference type="Proteomes" id="UP000075809">
    <property type="component" value="Unassembled WGS sequence"/>
</dbReference>
<dbReference type="EMBL" id="KQ982169">
    <property type="protein sequence ID" value="KYQ59555.1"/>
    <property type="molecule type" value="Genomic_DNA"/>
</dbReference>
<evidence type="ECO:0000256" key="1">
    <source>
        <dbReference type="SAM" id="MobiDB-lite"/>
    </source>
</evidence>